<dbReference type="EC" id="1.-.-.-" evidence="3"/>
<feature type="domain" description="Luciferase-like" evidence="2">
    <location>
        <begin position="5"/>
        <end position="292"/>
    </location>
</feature>
<accession>A0A437MFM2</accession>
<dbReference type="InterPro" id="IPR011251">
    <property type="entry name" value="Luciferase-like_dom"/>
</dbReference>
<comment type="caution">
    <text evidence="3">The sequence shown here is derived from an EMBL/GenBank/DDBJ whole genome shotgun (WGS) entry which is preliminary data.</text>
</comment>
<dbReference type="GO" id="GO:0016705">
    <property type="term" value="F:oxidoreductase activity, acting on paired donors, with incorporation or reduction of molecular oxygen"/>
    <property type="evidence" value="ECO:0007669"/>
    <property type="project" value="InterPro"/>
</dbReference>
<dbReference type="InterPro" id="IPR036661">
    <property type="entry name" value="Luciferase-like_sf"/>
</dbReference>
<dbReference type="NCBIfam" id="TIGR03557">
    <property type="entry name" value="F420_G6P_family"/>
    <property type="match status" value="1"/>
</dbReference>
<keyword evidence="1 3" id="KW-0560">Oxidoreductase</keyword>
<proteinExistence type="predicted"/>
<evidence type="ECO:0000313" key="4">
    <source>
        <dbReference type="Proteomes" id="UP000282759"/>
    </source>
</evidence>
<dbReference type="NCBIfam" id="TIGR03885">
    <property type="entry name" value="flavin_revert"/>
    <property type="match status" value="1"/>
</dbReference>
<organism evidence="3 4">
    <name type="scientific">Mucilaginibacter limnophilus</name>
    <dbReference type="NCBI Taxonomy" id="1932778"/>
    <lineage>
        <taxon>Bacteria</taxon>
        <taxon>Pseudomonadati</taxon>
        <taxon>Bacteroidota</taxon>
        <taxon>Sphingobacteriia</taxon>
        <taxon>Sphingobacteriales</taxon>
        <taxon>Sphingobacteriaceae</taxon>
        <taxon>Mucilaginibacter</taxon>
    </lineage>
</organism>
<dbReference type="OrthoDB" id="180193at2"/>
<evidence type="ECO:0000259" key="2">
    <source>
        <dbReference type="Pfam" id="PF00296"/>
    </source>
</evidence>
<name>A0A437MFM2_9SPHI</name>
<keyword evidence="4" id="KW-1185">Reference proteome</keyword>
<dbReference type="InterPro" id="IPR023907">
    <property type="entry name" value="Non-F420_Flavin_OxRdtase"/>
</dbReference>
<evidence type="ECO:0000256" key="1">
    <source>
        <dbReference type="ARBA" id="ARBA00023002"/>
    </source>
</evidence>
<dbReference type="Proteomes" id="UP000282759">
    <property type="component" value="Unassembled WGS sequence"/>
</dbReference>
<dbReference type="Gene3D" id="3.20.20.30">
    <property type="entry name" value="Luciferase-like domain"/>
    <property type="match status" value="1"/>
</dbReference>
<sequence length="319" mass="35220">MARIGYQASHEQFPPSALLRFSQLAEQAGFQSVNSSDHFHPWGEAQGHSGFSFTWLGAAMQSTALPYSMVCAPGQRYHPAIVAQAIATLGELFPGRFWVALGSGEAVNENITGERWPTKAERNTRLLECAQVIRRLLNGETVTHTGLITVHQAKLYSRPSVNPLLYCAALTPETAAWAGKWADGLLTAHQPLDKLQKVIQAFRENGGEGKPLALKAQLSYAATAEDALQGAWEQWKTNIFQGTVLSDLPTPAHFDAMARFVKPEDMHPYVNISADLNEHIKNIRSYIDLGFNDIILHNVNREQEIFINDFGAKVLPAFA</sequence>
<evidence type="ECO:0000313" key="3">
    <source>
        <dbReference type="EMBL" id="RVT96460.1"/>
    </source>
</evidence>
<dbReference type="CDD" id="cd01097">
    <property type="entry name" value="Tetrahydromethanopterin_reductase"/>
    <property type="match status" value="1"/>
</dbReference>
<dbReference type="AlphaFoldDB" id="A0A437MFM2"/>
<reference evidence="3 4" key="1">
    <citation type="submission" date="2019-01" db="EMBL/GenBank/DDBJ databases">
        <authorList>
            <person name="Chen W.-M."/>
        </authorList>
    </citation>
    <scope>NUCLEOTIDE SEQUENCE [LARGE SCALE GENOMIC DNA]</scope>
    <source>
        <strain evidence="3 4">YBJ-36</strain>
    </source>
</reference>
<dbReference type="PANTHER" id="PTHR43244">
    <property type="match status" value="1"/>
</dbReference>
<dbReference type="EMBL" id="SACK01000017">
    <property type="protein sequence ID" value="RVT96460.1"/>
    <property type="molecule type" value="Genomic_DNA"/>
</dbReference>
<dbReference type="InterPro" id="IPR050564">
    <property type="entry name" value="F420-G6PD/mer"/>
</dbReference>
<gene>
    <name evidence="3" type="ORF">EOD41_20270</name>
</gene>
<dbReference type="SUPFAM" id="SSF51679">
    <property type="entry name" value="Bacterial luciferase-like"/>
    <property type="match status" value="1"/>
</dbReference>
<dbReference type="InterPro" id="IPR019945">
    <property type="entry name" value="F420_G6P_DH-rel"/>
</dbReference>
<dbReference type="PANTHER" id="PTHR43244:SF1">
    <property type="entry name" value="5,10-METHYLENETETRAHYDROMETHANOPTERIN REDUCTASE"/>
    <property type="match status" value="1"/>
</dbReference>
<dbReference type="RefSeq" id="WP_127708586.1">
    <property type="nucleotide sequence ID" value="NZ_SACK01000017.1"/>
</dbReference>
<protein>
    <submittedName>
        <fullName evidence="3">TIGR03885 family FMN-dependent LLM class oxidoreductase</fullName>
        <ecNumber evidence="3">1.-.-.-</ecNumber>
    </submittedName>
</protein>
<dbReference type="Pfam" id="PF00296">
    <property type="entry name" value="Bac_luciferase"/>
    <property type="match status" value="1"/>
</dbReference>